<name>A0A0A9EAH8_ARUDO</name>
<sequence>MVRKDNIRSFGFVNMVSLISIPLLPKIVLLALISNF</sequence>
<proteinExistence type="predicted"/>
<evidence type="ECO:0000313" key="2">
    <source>
        <dbReference type="EMBL" id="JAD97754.1"/>
    </source>
</evidence>
<organism evidence="2">
    <name type="scientific">Arundo donax</name>
    <name type="common">Giant reed</name>
    <name type="synonym">Donax arundinaceus</name>
    <dbReference type="NCBI Taxonomy" id="35708"/>
    <lineage>
        <taxon>Eukaryota</taxon>
        <taxon>Viridiplantae</taxon>
        <taxon>Streptophyta</taxon>
        <taxon>Embryophyta</taxon>
        <taxon>Tracheophyta</taxon>
        <taxon>Spermatophyta</taxon>
        <taxon>Magnoliopsida</taxon>
        <taxon>Liliopsida</taxon>
        <taxon>Poales</taxon>
        <taxon>Poaceae</taxon>
        <taxon>PACMAD clade</taxon>
        <taxon>Arundinoideae</taxon>
        <taxon>Arundineae</taxon>
        <taxon>Arundo</taxon>
    </lineage>
</organism>
<feature type="transmembrane region" description="Helical" evidence="1">
    <location>
        <begin position="12"/>
        <end position="33"/>
    </location>
</feature>
<protein>
    <submittedName>
        <fullName evidence="2">Uncharacterized protein</fullName>
    </submittedName>
</protein>
<reference evidence="2" key="1">
    <citation type="submission" date="2014-09" db="EMBL/GenBank/DDBJ databases">
        <authorList>
            <person name="Magalhaes I.L.F."/>
            <person name="Oliveira U."/>
            <person name="Santos F.R."/>
            <person name="Vidigal T.H.D.A."/>
            <person name="Brescovit A.D."/>
            <person name="Santos A.J."/>
        </authorList>
    </citation>
    <scope>NUCLEOTIDE SEQUENCE</scope>
    <source>
        <tissue evidence="2">Shoot tissue taken approximately 20 cm above the soil surface</tissue>
    </source>
</reference>
<dbReference type="AlphaFoldDB" id="A0A0A9EAH8"/>
<keyword evidence="1" id="KW-0472">Membrane</keyword>
<keyword evidence="1" id="KW-1133">Transmembrane helix</keyword>
<dbReference type="EMBL" id="GBRH01200141">
    <property type="protein sequence ID" value="JAD97754.1"/>
    <property type="molecule type" value="Transcribed_RNA"/>
</dbReference>
<keyword evidence="1" id="KW-0812">Transmembrane</keyword>
<reference evidence="2" key="2">
    <citation type="journal article" date="2015" name="Data Brief">
        <title>Shoot transcriptome of the giant reed, Arundo donax.</title>
        <authorList>
            <person name="Barrero R.A."/>
            <person name="Guerrero F.D."/>
            <person name="Moolhuijzen P."/>
            <person name="Goolsby J.A."/>
            <person name="Tidwell J."/>
            <person name="Bellgard S.E."/>
            <person name="Bellgard M.I."/>
        </authorList>
    </citation>
    <scope>NUCLEOTIDE SEQUENCE</scope>
    <source>
        <tissue evidence="2">Shoot tissue taken approximately 20 cm above the soil surface</tissue>
    </source>
</reference>
<evidence type="ECO:0000256" key="1">
    <source>
        <dbReference type="SAM" id="Phobius"/>
    </source>
</evidence>
<accession>A0A0A9EAH8</accession>